<comment type="caution">
    <text evidence="2">The sequence shown here is derived from an EMBL/GenBank/DDBJ whole genome shotgun (WGS) entry which is preliminary data.</text>
</comment>
<dbReference type="RefSeq" id="WP_183642562.1">
    <property type="nucleotide sequence ID" value="NZ_BAAAXX010000094.1"/>
</dbReference>
<dbReference type="Proteomes" id="UP000579945">
    <property type="component" value="Unassembled WGS sequence"/>
</dbReference>
<dbReference type="PANTHER" id="PTHR47691:SF3">
    <property type="entry name" value="HTH-TYPE TRANSCRIPTIONAL REGULATOR RV0890C-RELATED"/>
    <property type="match status" value="1"/>
</dbReference>
<name>A0A7W5V3W4_9ACTN</name>
<dbReference type="GeneID" id="95387016"/>
<evidence type="ECO:0000313" key="3">
    <source>
        <dbReference type="Proteomes" id="UP000579945"/>
    </source>
</evidence>
<reference evidence="2 3" key="1">
    <citation type="submission" date="2020-08" db="EMBL/GenBank/DDBJ databases">
        <title>Sequencing the genomes of 1000 actinobacteria strains.</title>
        <authorList>
            <person name="Klenk H.-P."/>
        </authorList>
    </citation>
    <scope>NUCLEOTIDE SEQUENCE [LARGE SCALE GENOMIC DNA]</scope>
    <source>
        <strain evidence="2 3">DSM 44320</strain>
    </source>
</reference>
<evidence type="ECO:0000313" key="2">
    <source>
        <dbReference type="EMBL" id="MBB3724510.1"/>
    </source>
</evidence>
<dbReference type="EMBL" id="JACIBV010000001">
    <property type="protein sequence ID" value="MBB3724510.1"/>
    <property type="molecule type" value="Genomic_DNA"/>
</dbReference>
<proteinExistence type="predicted"/>
<sequence>MCSPAEQRLWSRLAVFPGGADLETAEEVCAGEGIAPEDIIELIAALVEHSILTAHPSATGMRYHMLHLVRAYGGAAKVSPKPQSRS</sequence>
<accession>A0A7W5V3W4</accession>
<dbReference type="AlphaFoldDB" id="A0A7W5V3W4"/>
<feature type="domain" description="Winged helix-turn-helix" evidence="1">
    <location>
        <begin position="4"/>
        <end position="72"/>
    </location>
</feature>
<dbReference type="Pfam" id="PF25872">
    <property type="entry name" value="HTH_77"/>
    <property type="match status" value="1"/>
</dbReference>
<gene>
    <name evidence="2" type="ORF">FHR33_000370</name>
</gene>
<keyword evidence="3" id="KW-1185">Reference proteome</keyword>
<organism evidence="2 3">
    <name type="scientific">Nonomuraea dietziae</name>
    <dbReference type="NCBI Taxonomy" id="65515"/>
    <lineage>
        <taxon>Bacteria</taxon>
        <taxon>Bacillati</taxon>
        <taxon>Actinomycetota</taxon>
        <taxon>Actinomycetes</taxon>
        <taxon>Streptosporangiales</taxon>
        <taxon>Streptosporangiaceae</taxon>
        <taxon>Nonomuraea</taxon>
    </lineage>
</organism>
<protein>
    <submittedName>
        <fullName evidence="2">Putative ATPase</fullName>
    </submittedName>
</protein>
<dbReference type="PANTHER" id="PTHR47691">
    <property type="entry name" value="REGULATOR-RELATED"/>
    <property type="match status" value="1"/>
</dbReference>
<dbReference type="InterPro" id="IPR058852">
    <property type="entry name" value="HTH_77"/>
</dbReference>
<evidence type="ECO:0000259" key="1">
    <source>
        <dbReference type="Pfam" id="PF25872"/>
    </source>
</evidence>